<keyword evidence="2" id="KW-0472">Membrane</keyword>
<evidence type="ECO:0000256" key="2">
    <source>
        <dbReference type="SAM" id="Phobius"/>
    </source>
</evidence>
<gene>
    <name evidence="4" type="ORF">BDV39DRAFT_190585</name>
</gene>
<feature type="region of interest" description="Disordered" evidence="1">
    <location>
        <begin position="1"/>
        <end position="53"/>
    </location>
</feature>
<sequence length="713" mass="79187">MTHKTFDRAETVELLSIPRDEEPLGPNSSSEDGKDLSDRTGVQSTRKPRKKRKTENWKQSLYLGSLSSIIVLLFNVSFVAWAVSHHDLTEDRGVLYTGDCTKTKRMSTGIHLVINILSTALLCASSYTMQCLCAPTRTEIDRAHQKNQWLDIGVPSMRNLFRISKMKLILWLILALSSLPLHLFYNSTIFSTITNLEYEIFAGNKPFSDFNANNIRPPHDFIDMNNTIYTNPYFSFSRMLEKGLHNELYRLENADCMSAYATNFQSEYGSVLLLTDDFHPNDTDFDFLSFQGASTPAKGNNPYAWMCCDQTVYACDMQTLCRDQLPEIRAHVDNWIVGGYRVNYCLAEKVPGNCKLEYSLPLAIIVIVFNIVKAIIICAVALTMTDLPILTTGDAVASFLKTPETRDRDHCLMSKTLAKNPTSRPLPYKARPQRWATAVSAVRWTICIICYIIALAICIGLLCFGLNQITNKGNLWSGLGITNTETLISGNTWPPSLLTNTIIANTPQIIFSVLYFASNSVLTTMTLAAEWSNYALHRKGLRVSSTPRGSQRTTYFLSLPYTYAIPLLIFSTVLHWLISQSLFLVNVETYDMQLERFRLFDFATCGYSPVAIVCAIVVGGVMVFGLVGLGLRRFGSGMPVAGSCSRAIAAACYSGHSVDGGGEISRGLPETGVETMPLQWGVVYQGTGDGVEVGHCGFSGGEVEVPRDGVLYR</sequence>
<feature type="compositionally biased region" description="Basic and acidic residues" evidence="1">
    <location>
        <begin position="1"/>
        <end position="11"/>
    </location>
</feature>
<name>A0A5N6XAI2_9EURO</name>
<dbReference type="PANTHER" id="PTHR35395">
    <property type="entry name" value="DUF6536 DOMAIN-CONTAINING PROTEIN"/>
    <property type="match status" value="1"/>
</dbReference>
<dbReference type="InterPro" id="IPR046623">
    <property type="entry name" value="DUF6536"/>
</dbReference>
<keyword evidence="2" id="KW-1133">Transmembrane helix</keyword>
<proteinExistence type="predicted"/>
<evidence type="ECO:0000313" key="5">
    <source>
        <dbReference type="Proteomes" id="UP000325945"/>
    </source>
</evidence>
<evidence type="ECO:0000313" key="4">
    <source>
        <dbReference type="EMBL" id="KAE8330267.1"/>
    </source>
</evidence>
<organism evidence="4 5">
    <name type="scientific">Aspergillus sergii</name>
    <dbReference type="NCBI Taxonomy" id="1034303"/>
    <lineage>
        <taxon>Eukaryota</taxon>
        <taxon>Fungi</taxon>
        <taxon>Dikarya</taxon>
        <taxon>Ascomycota</taxon>
        <taxon>Pezizomycotina</taxon>
        <taxon>Eurotiomycetes</taxon>
        <taxon>Eurotiomycetidae</taxon>
        <taxon>Eurotiales</taxon>
        <taxon>Aspergillaceae</taxon>
        <taxon>Aspergillus</taxon>
        <taxon>Aspergillus subgen. Circumdati</taxon>
    </lineage>
</organism>
<dbReference type="PANTHER" id="PTHR35395:SF1">
    <property type="entry name" value="DUF6536 DOMAIN-CONTAINING PROTEIN"/>
    <property type="match status" value="1"/>
</dbReference>
<feature type="transmembrane region" description="Helical" evidence="2">
    <location>
        <begin position="60"/>
        <end position="83"/>
    </location>
</feature>
<dbReference type="EMBL" id="ML741774">
    <property type="protein sequence ID" value="KAE8330267.1"/>
    <property type="molecule type" value="Genomic_DNA"/>
</dbReference>
<accession>A0A5N6XAI2</accession>
<feature type="transmembrane region" description="Helical" evidence="2">
    <location>
        <begin position="168"/>
        <end position="185"/>
    </location>
</feature>
<reference evidence="5" key="1">
    <citation type="submission" date="2019-04" db="EMBL/GenBank/DDBJ databases">
        <title>Friends and foes A comparative genomics studyof 23 Aspergillus species from section Flavi.</title>
        <authorList>
            <consortium name="DOE Joint Genome Institute"/>
            <person name="Kjaerbolling I."/>
            <person name="Vesth T."/>
            <person name="Frisvad J.C."/>
            <person name="Nybo J.L."/>
            <person name="Theobald S."/>
            <person name="Kildgaard S."/>
            <person name="Isbrandt T."/>
            <person name="Kuo A."/>
            <person name="Sato A."/>
            <person name="Lyhne E.K."/>
            <person name="Kogle M.E."/>
            <person name="Wiebenga A."/>
            <person name="Kun R.S."/>
            <person name="Lubbers R.J."/>
            <person name="Makela M.R."/>
            <person name="Barry K."/>
            <person name="Chovatia M."/>
            <person name="Clum A."/>
            <person name="Daum C."/>
            <person name="Haridas S."/>
            <person name="He G."/>
            <person name="LaButti K."/>
            <person name="Lipzen A."/>
            <person name="Mondo S."/>
            <person name="Riley R."/>
            <person name="Salamov A."/>
            <person name="Simmons B.A."/>
            <person name="Magnuson J.K."/>
            <person name="Henrissat B."/>
            <person name="Mortensen U.H."/>
            <person name="Larsen T.O."/>
            <person name="Devries R.P."/>
            <person name="Grigoriev I.V."/>
            <person name="Machida M."/>
            <person name="Baker S.E."/>
            <person name="Andersen M.R."/>
        </authorList>
    </citation>
    <scope>NUCLEOTIDE SEQUENCE [LARGE SCALE GENOMIC DNA]</scope>
    <source>
        <strain evidence="5">CBS 130017</strain>
    </source>
</reference>
<feature type="transmembrane region" description="Helical" evidence="2">
    <location>
        <begin position="607"/>
        <end position="629"/>
    </location>
</feature>
<dbReference type="AlphaFoldDB" id="A0A5N6XAI2"/>
<keyword evidence="5" id="KW-1185">Reference proteome</keyword>
<protein>
    <recommendedName>
        <fullName evidence="3">DUF6536 domain-containing protein</fullName>
    </recommendedName>
</protein>
<feature type="transmembrane region" description="Helical" evidence="2">
    <location>
        <begin position="358"/>
        <end position="382"/>
    </location>
</feature>
<evidence type="ECO:0000256" key="1">
    <source>
        <dbReference type="SAM" id="MobiDB-lite"/>
    </source>
</evidence>
<dbReference type="Proteomes" id="UP000325945">
    <property type="component" value="Unassembled WGS sequence"/>
</dbReference>
<feature type="domain" description="DUF6536" evidence="3">
    <location>
        <begin position="57"/>
        <end position="208"/>
    </location>
</feature>
<feature type="transmembrane region" description="Helical" evidence="2">
    <location>
        <begin position="441"/>
        <end position="467"/>
    </location>
</feature>
<evidence type="ECO:0000259" key="3">
    <source>
        <dbReference type="Pfam" id="PF20163"/>
    </source>
</evidence>
<dbReference type="Pfam" id="PF20163">
    <property type="entry name" value="DUF6536"/>
    <property type="match status" value="1"/>
</dbReference>
<feature type="transmembrane region" description="Helical" evidence="2">
    <location>
        <begin position="555"/>
        <end position="578"/>
    </location>
</feature>
<keyword evidence="2" id="KW-0812">Transmembrane</keyword>
<feature type="transmembrane region" description="Helical" evidence="2">
    <location>
        <begin position="509"/>
        <end position="534"/>
    </location>
</feature>